<evidence type="ECO:0008006" key="4">
    <source>
        <dbReference type="Google" id="ProtNLM"/>
    </source>
</evidence>
<feature type="transmembrane region" description="Helical" evidence="1">
    <location>
        <begin position="56"/>
        <end position="77"/>
    </location>
</feature>
<dbReference type="PANTHER" id="PTHR11328:SF24">
    <property type="entry name" value="MAJOR FACILITATOR SUPERFAMILY (MFS) PROFILE DOMAIN-CONTAINING PROTEIN"/>
    <property type="match status" value="1"/>
</dbReference>
<feature type="transmembrane region" description="Helical" evidence="1">
    <location>
        <begin position="89"/>
        <end position="107"/>
    </location>
</feature>
<dbReference type="Gene3D" id="1.20.1250.20">
    <property type="entry name" value="MFS general substrate transporter like domains"/>
    <property type="match status" value="2"/>
</dbReference>
<accession>A0A6P1MJI3</accession>
<feature type="transmembrane region" description="Helical" evidence="1">
    <location>
        <begin position="430"/>
        <end position="450"/>
    </location>
</feature>
<dbReference type="SUPFAM" id="SSF103473">
    <property type="entry name" value="MFS general substrate transporter"/>
    <property type="match status" value="1"/>
</dbReference>
<protein>
    <recommendedName>
        <fullName evidence="4">MFS transporter</fullName>
    </recommendedName>
</protein>
<feature type="transmembrane region" description="Helical" evidence="1">
    <location>
        <begin position="31"/>
        <end position="50"/>
    </location>
</feature>
<dbReference type="GO" id="GO:0008643">
    <property type="term" value="P:carbohydrate transport"/>
    <property type="evidence" value="ECO:0007669"/>
    <property type="project" value="InterPro"/>
</dbReference>
<dbReference type="Proteomes" id="UP000463883">
    <property type="component" value="Chromosome"/>
</dbReference>
<feature type="transmembrane region" description="Helical" evidence="1">
    <location>
        <begin position="119"/>
        <end position="139"/>
    </location>
</feature>
<feature type="transmembrane region" description="Helical" evidence="1">
    <location>
        <begin position="292"/>
        <end position="312"/>
    </location>
</feature>
<evidence type="ECO:0000313" key="3">
    <source>
        <dbReference type="Proteomes" id="UP000463883"/>
    </source>
</evidence>
<gene>
    <name evidence="2" type="ORF">Ami3637_06915</name>
</gene>
<evidence type="ECO:0000313" key="2">
    <source>
        <dbReference type="EMBL" id="QHI72168.1"/>
    </source>
</evidence>
<feature type="transmembrane region" description="Helical" evidence="1">
    <location>
        <begin position="319"/>
        <end position="337"/>
    </location>
</feature>
<feature type="transmembrane region" description="Helical" evidence="1">
    <location>
        <begin position="384"/>
        <end position="410"/>
    </location>
</feature>
<reference evidence="2 3" key="1">
    <citation type="submission" date="2020-01" db="EMBL/GenBank/DDBJ databases">
        <title>Genomic analysis of Aminipila sp. CBA3637.</title>
        <authorList>
            <person name="Kim Y.B."/>
            <person name="Roh S.W."/>
        </authorList>
    </citation>
    <scope>NUCLEOTIDE SEQUENCE [LARGE SCALE GENOMIC DNA]</scope>
    <source>
        <strain evidence="2 3">CBA3637</strain>
    </source>
</reference>
<dbReference type="EMBL" id="CP047591">
    <property type="protein sequence ID" value="QHI72168.1"/>
    <property type="molecule type" value="Genomic_DNA"/>
</dbReference>
<feature type="transmembrane region" description="Helical" evidence="1">
    <location>
        <begin position="160"/>
        <end position="179"/>
    </location>
</feature>
<organism evidence="2 3">
    <name type="scientific">Aminipila terrae</name>
    <dbReference type="NCBI Taxonomy" id="2697030"/>
    <lineage>
        <taxon>Bacteria</taxon>
        <taxon>Bacillati</taxon>
        <taxon>Bacillota</taxon>
        <taxon>Clostridia</taxon>
        <taxon>Peptostreptococcales</taxon>
        <taxon>Anaerovoracaceae</taxon>
        <taxon>Aminipila</taxon>
    </lineage>
</organism>
<feature type="transmembrane region" description="Helical" evidence="1">
    <location>
        <begin position="343"/>
        <end position="364"/>
    </location>
</feature>
<sequence length="482" mass="53619">MSKDFETKIISEKLDLKTIVMYGIGGIGEDIAYNLFYMFFIFFLTSVAGVNPAAAGTISLIAVMWDAITDPIVGYLSDRYKGNKFGKRAMFILGGAIPLGLFVFILFCDVNLGQTAKVLYFILINIAFWVFFTIVDIPYIAVASKVTDDYDSKTKMRTSVLLFSALGQVILTVGILKFMDFMALQGKSDVLTWRIIGAVLGTITAIAFLATAVALRGKEQDAVNEEVVKDCHSDGLIQVAFKDAKDLFCIKQYRLTACMGFLYNVFLGVANSSVLYFLMFTCRFDNNQIAMINFWPGIIAIMFIVPMGNLIVQLGKKTGMLIAFIILFVYSAILWFITPSTLLMMGLLICLCLASASFWIIIYAMNFDIAEIYEFKYGKRREGLIISLCSFLTKAGVAIGMWLNGIVMSLLKVDPTVEVVTESMGSALRVIYAGIPMGITFVMIVVCALYKVNKNNITELQYAMKLKRDGKEFSVESFKNIL</sequence>
<keyword evidence="1" id="KW-1133">Transmembrane helix</keyword>
<dbReference type="PANTHER" id="PTHR11328">
    <property type="entry name" value="MAJOR FACILITATOR SUPERFAMILY DOMAIN-CONTAINING PROTEIN"/>
    <property type="match status" value="1"/>
</dbReference>
<dbReference type="Pfam" id="PF13347">
    <property type="entry name" value="MFS_2"/>
    <property type="match status" value="1"/>
</dbReference>
<keyword evidence="1" id="KW-0472">Membrane</keyword>
<dbReference type="GO" id="GO:0005886">
    <property type="term" value="C:plasma membrane"/>
    <property type="evidence" value="ECO:0007669"/>
    <property type="project" value="TreeGrafter"/>
</dbReference>
<proteinExistence type="predicted"/>
<evidence type="ECO:0000256" key="1">
    <source>
        <dbReference type="SAM" id="Phobius"/>
    </source>
</evidence>
<keyword evidence="3" id="KW-1185">Reference proteome</keyword>
<dbReference type="InterPro" id="IPR039672">
    <property type="entry name" value="MFS_2"/>
</dbReference>
<dbReference type="InterPro" id="IPR036259">
    <property type="entry name" value="MFS_trans_sf"/>
</dbReference>
<dbReference type="GO" id="GO:0015293">
    <property type="term" value="F:symporter activity"/>
    <property type="evidence" value="ECO:0007669"/>
    <property type="project" value="InterPro"/>
</dbReference>
<dbReference type="AlphaFoldDB" id="A0A6P1MJI3"/>
<feature type="transmembrane region" description="Helical" evidence="1">
    <location>
        <begin position="261"/>
        <end position="280"/>
    </location>
</feature>
<keyword evidence="1" id="KW-0812">Transmembrane</keyword>
<dbReference type="KEGG" id="amic:Ami3637_06915"/>
<name>A0A6P1MJI3_9FIRM</name>
<feature type="transmembrane region" description="Helical" evidence="1">
    <location>
        <begin position="191"/>
        <end position="215"/>
    </location>
</feature>
<dbReference type="RefSeq" id="WP_162361938.1">
    <property type="nucleotide sequence ID" value="NZ_CP047591.1"/>
</dbReference>